<organism evidence="1 2">
    <name type="scientific">Paraglaciecola psychrophila 170</name>
    <dbReference type="NCBI Taxonomy" id="1129794"/>
    <lineage>
        <taxon>Bacteria</taxon>
        <taxon>Pseudomonadati</taxon>
        <taxon>Pseudomonadota</taxon>
        <taxon>Gammaproteobacteria</taxon>
        <taxon>Alteromonadales</taxon>
        <taxon>Alteromonadaceae</taxon>
        <taxon>Paraglaciecola</taxon>
    </lineage>
</organism>
<dbReference type="HOGENOM" id="CLU_3155925_0_0_6"/>
<dbReference type="AlphaFoldDB" id="K7APB7"/>
<dbReference type="EMBL" id="CP003837">
    <property type="protein sequence ID" value="AGH44660.1"/>
    <property type="molecule type" value="Genomic_DNA"/>
</dbReference>
<accession>K7APB7</accession>
<proteinExistence type="predicted"/>
<name>K7APB7_9ALTE</name>
<reference evidence="1 2" key="1">
    <citation type="journal article" date="2013" name="Genome Announc.">
        <title>Complete Genome Sequence of Glaciecola psychrophila Strain 170T.</title>
        <authorList>
            <person name="Yin J."/>
            <person name="Chen J."/>
            <person name="Liu G."/>
            <person name="Yu Y."/>
            <person name="Song L."/>
            <person name="Wang X."/>
            <person name="Qu X."/>
        </authorList>
    </citation>
    <scope>NUCLEOTIDE SEQUENCE [LARGE SCALE GENOMIC DNA]</scope>
    <source>
        <strain evidence="1 2">170</strain>
    </source>
</reference>
<protein>
    <submittedName>
        <fullName evidence="1">Uncharacterized protein</fullName>
    </submittedName>
</protein>
<evidence type="ECO:0000313" key="1">
    <source>
        <dbReference type="EMBL" id="AGH44660.1"/>
    </source>
</evidence>
<evidence type="ECO:0000313" key="2">
    <source>
        <dbReference type="Proteomes" id="UP000011864"/>
    </source>
</evidence>
<sequence length="48" mass="5552">MIISVVAERVIDRKIAKSQEQVRNGQYSEFNDEFMTNLLAQAKTRHSV</sequence>
<dbReference type="Proteomes" id="UP000011864">
    <property type="component" value="Chromosome"/>
</dbReference>
<gene>
    <name evidence="1" type="ORF">C427_2551</name>
</gene>
<dbReference type="KEGG" id="gps:C427_2551"/>
<keyword evidence="2" id="KW-1185">Reference proteome</keyword>
<dbReference type="PATRIC" id="fig|1129794.4.peg.2531"/>
<dbReference type="RefSeq" id="WP_007637288.1">
    <property type="nucleotide sequence ID" value="NC_020514.1"/>
</dbReference>